<evidence type="ECO:0000256" key="1">
    <source>
        <dbReference type="SAM" id="MobiDB-lite"/>
    </source>
</evidence>
<reference evidence="2 3" key="1">
    <citation type="submission" date="2016-02" db="EMBL/GenBank/DDBJ databases">
        <authorList>
            <person name="Wen L."/>
            <person name="He K."/>
            <person name="Yang H."/>
        </authorList>
    </citation>
    <scope>NUCLEOTIDE SEQUENCE [LARGE SCALE GENOMIC DNA]</scope>
    <source>
        <strain evidence="2 3">TSA40</strain>
    </source>
</reference>
<feature type="compositionally biased region" description="Basic and acidic residues" evidence="1">
    <location>
        <begin position="171"/>
        <end position="184"/>
    </location>
</feature>
<sequence>MRFGFPVVVCFGLPVTLLHMLLGALSRVPARWLVCCTDPEALNDVALHCPSWMDVRTCLVPAFDAAGAGMAISVARESVKADRSCIWVGGPRTFTPGVPDIYCSGPAVPPPVDSEPAFRSETAWIASISDAVADWHAHHSHRPCERRKLEAGDSANDVGGSQSTEALQLGPHKDEDNREGGLSP</sequence>
<gene>
    <name evidence="2" type="ORF">AYR66_13705</name>
</gene>
<dbReference type="Proteomes" id="UP000197535">
    <property type="component" value="Unassembled WGS sequence"/>
</dbReference>
<feature type="region of interest" description="Disordered" evidence="1">
    <location>
        <begin position="143"/>
        <end position="184"/>
    </location>
</feature>
<comment type="caution">
    <text evidence="2">The sequence shown here is derived from an EMBL/GenBank/DDBJ whole genome shotgun (WGS) entry which is preliminary data.</text>
</comment>
<organism evidence="2 3">
    <name type="scientific">Noviherbaspirillum denitrificans</name>
    <dbReference type="NCBI Taxonomy" id="1968433"/>
    <lineage>
        <taxon>Bacteria</taxon>
        <taxon>Pseudomonadati</taxon>
        <taxon>Pseudomonadota</taxon>
        <taxon>Betaproteobacteria</taxon>
        <taxon>Burkholderiales</taxon>
        <taxon>Oxalobacteraceae</taxon>
        <taxon>Noviherbaspirillum</taxon>
    </lineage>
</organism>
<accession>A0A254TCW5</accession>
<proteinExistence type="predicted"/>
<keyword evidence="3" id="KW-1185">Reference proteome</keyword>
<evidence type="ECO:0000313" key="2">
    <source>
        <dbReference type="EMBL" id="OWW20385.1"/>
    </source>
</evidence>
<name>A0A254TCW5_9BURK</name>
<dbReference type="AlphaFoldDB" id="A0A254TCW5"/>
<evidence type="ECO:0000313" key="3">
    <source>
        <dbReference type="Proteomes" id="UP000197535"/>
    </source>
</evidence>
<dbReference type="EMBL" id="LSTO01000001">
    <property type="protein sequence ID" value="OWW20385.1"/>
    <property type="molecule type" value="Genomic_DNA"/>
</dbReference>
<protein>
    <submittedName>
        <fullName evidence="2">Uncharacterized protein</fullName>
    </submittedName>
</protein>